<name>A0A0A8ZXF0_ARUDO</name>
<reference evidence="2" key="1">
    <citation type="submission" date="2014-09" db="EMBL/GenBank/DDBJ databases">
        <authorList>
            <person name="Magalhaes I.L.F."/>
            <person name="Oliveira U."/>
            <person name="Santos F.R."/>
            <person name="Vidigal T.H.D.A."/>
            <person name="Brescovit A.D."/>
            <person name="Santos A.J."/>
        </authorList>
    </citation>
    <scope>NUCLEOTIDE SEQUENCE</scope>
    <source>
        <tissue evidence="2">Shoot tissue taken approximately 20 cm above the soil surface</tissue>
    </source>
</reference>
<keyword evidence="1" id="KW-0812">Transmembrane</keyword>
<keyword evidence="1" id="KW-0472">Membrane</keyword>
<evidence type="ECO:0000313" key="2">
    <source>
        <dbReference type="EMBL" id="JAD43496.1"/>
    </source>
</evidence>
<reference evidence="2" key="2">
    <citation type="journal article" date="2015" name="Data Brief">
        <title>Shoot transcriptome of the giant reed, Arundo donax.</title>
        <authorList>
            <person name="Barrero R.A."/>
            <person name="Guerrero F.D."/>
            <person name="Moolhuijzen P."/>
            <person name="Goolsby J.A."/>
            <person name="Tidwell J."/>
            <person name="Bellgard S.E."/>
            <person name="Bellgard M.I."/>
        </authorList>
    </citation>
    <scope>NUCLEOTIDE SEQUENCE</scope>
    <source>
        <tissue evidence="2">Shoot tissue taken approximately 20 cm above the soil surface</tissue>
    </source>
</reference>
<organism evidence="2">
    <name type="scientific">Arundo donax</name>
    <name type="common">Giant reed</name>
    <name type="synonym">Donax arundinaceus</name>
    <dbReference type="NCBI Taxonomy" id="35708"/>
    <lineage>
        <taxon>Eukaryota</taxon>
        <taxon>Viridiplantae</taxon>
        <taxon>Streptophyta</taxon>
        <taxon>Embryophyta</taxon>
        <taxon>Tracheophyta</taxon>
        <taxon>Spermatophyta</taxon>
        <taxon>Magnoliopsida</taxon>
        <taxon>Liliopsida</taxon>
        <taxon>Poales</taxon>
        <taxon>Poaceae</taxon>
        <taxon>PACMAD clade</taxon>
        <taxon>Arundinoideae</taxon>
        <taxon>Arundineae</taxon>
        <taxon>Arundo</taxon>
    </lineage>
</organism>
<feature type="transmembrane region" description="Helical" evidence="1">
    <location>
        <begin position="6"/>
        <end position="28"/>
    </location>
</feature>
<keyword evidence="1" id="KW-1133">Transmembrane helix</keyword>
<protein>
    <submittedName>
        <fullName evidence="2">Uncharacterized protein</fullName>
    </submittedName>
</protein>
<proteinExistence type="predicted"/>
<sequence>MCHAQLVNLVIVLCFSYLWLHACMSASVI</sequence>
<evidence type="ECO:0000256" key="1">
    <source>
        <dbReference type="SAM" id="Phobius"/>
    </source>
</evidence>
<accession>A0A0A8ZXF0</accession>
<dbReference type="AlphaFoldDB" id="A0A0A8ZXF0"/>
<dbReference type="EMBL" id="GBRH01254399">
    <property type="protein sequence ID" value="JAD43496.1"/>
    <property type="molecule type" value="Transcribed_RNA"/>
</dbReference>